<comment type="similarity">
    <text evidence="2">Belongs to the peptidase S54 family.</text>
</comment>
<dbReference type="Gene3D" id="1.20.1540.10">
    <property type="entry name" value="Rhomboid-like"/>
    <property type="match status" value="1"/>
</dbReference>
<feature type="transmembrane region" description="Helical" evidence="8">
    <location>
        <begin position="440"/>
        <end position="458"/>
    </location>
</feature>
<evidence type="ECO:0000256" key="8">
    <source>
        <dbReference type="SAM" id="Phobius"/>
    </source>
</evidence>
<dbReference type="KEGG" id="glz:GLAREA_06769"/>
<evidence type="ECO:0000256" key="5">
    <source>
        <dbReference type="ARBA" id="ARBA00022989"/>
    </source>
</evidence>
<dbReference type="STRING" id="1116229.S3DNT8"/>
<evidence type="ECO:0000313" key="11">
    <source>
        <dbReference type="Proteomes" id="UP000016922"/>
    </source>
</evidence>
<comment type="subcellular location">
    <subcellularLocation>
        <location evidence="1">Membrane</location>
        <topology evidence="1">Multi-pass membrane protein</topology>
    </subcellularLocation>
</comment>
<organism evidence="10 11">
    <name type="scientific">Glarea lozoyensis (strain ATCC 20868 / MF5171)</name>
    <dbReference type="NCBI Taxonomy" id="1116229"/>
    <lineage>
        <taxon>Eukaryota</taxon>
        <taxon>Fungi</taxon>
        <taxon>Dikarya</taxon>
        <taxon>Ascomycota</taxon>
        <taxon>Pezizomycotina</taxon>
        <taxon>Leotiomycetes</taxon>
        <taxon>Helotiales</taxon>
        <taxon>Helotiaceae</taxon>
        <taxon>Glarea</taxon>
    </lineage>
</organism>
<dbReference type="eggNOG" id="KOG2980">
    <property type="taxonomic scope" value="Eukaryota"/>
</dbReference>
<feature type="domain" description="Peptidase S54 rhomboid" evidence="9">
    <location>
        <begin position="376"/>
        <end position="518"/>
    </location>
</feature>
<keyword evidence="11" id="KW-1185">Reference proteome</keyword>
<evidence type="ECO:0000256" key="1">
    <source>
        <dbReference type="ARBA" id="ARBA00004141"/>
    </source>
</evidence>
<feature type="transmembrane region" description="Helical" evidence="8">
    <location>
        <begin position="474"/>
        <end position="494"/>
    </location>
</feature>
<feature type="region of interest" description="Disordered" evidence="7">
    <location>
        <begin position="229"/>
        <end position="256"/>
    </location>
</feature>
<keyword evidence="5 8" id="KW-1133">Transmembrane helix</keyword>
<evidence type="ECO:0000256" key="7">
    <source>
        <dbReference type="SAM" id="MobiDB-lite"/>
    </source>
</evidence>
<evidence type="ECO:0000256" key="2">
    <source>
        <dbReference type="ARBA" id="ARBA00009045"/>
    </source>
</evidence>
<dbReference type="RefSeq" id="XP_008078908.1">
    <property type="nucleotide sequence ID" value="XM_008080717.1"/>
</dbReference>
<evidence type="ECO:0000256" key="4">
    <source>
        <dbReference type="ARBA" id="ARBA00022801"/>
    </source>
</evidence>
<dbReference type="HOGENOM" id="CLU_026938_0_0_1"/>
<dbReference type="GO" id="GO:0004252">
    <property type="term" value="F:serine-type endopeptidase activity"/>
    <property type="evidence" value="ECO:0007669"/>
    <property type="project" value="InterPro"/>
</dbReference>
<protein>
    <submittedName>
        <fullName evidence="10">Rhomboid-like protein</fullName>
    </submittedName>
</protein>
<name>S3DNT8_GLAL2</name>
<dbReference type="OrthoDB" id="10260614at2759"/>
<dbReference type="InterPro" id="IPR050925">
    <property type="entry name" value="Rhomboid_protease_S54"/>
</dbReference>
<dbReference type="SUPFAM" id="SSF144091">
    <property type="entry name" value="Rhomboid-like"/>
    <property type="match status" value="1"/>
</dbReference>
<dbReference type="GO" id="GO:0016020">
    <property type="term" value="C:membrane"/>
    <property type="evidence" value="ECO:0007669"/>
    <property type="project" value="UniProtKB-SubCell"/>
</dbReference>
<dbReference type="GO" id="GO:0006465">
    <property type="term" value="P:signal peptide processing"/>
    <property type="evidence" value="ECO:0007669"/>
    <property type="project" value="TreeGrafter"/>
</dbReference>
<dbReference type="AlphaFoldDB" id="S3DNT8"/>
<sequence length="561" mass="62780">MTSIWQPISRASCLNTRTILQPCFKVNSLAARLVQSSIRSFSICSSQPLRNIPAWQKSIQGGRAAQKPIGHRIEIRTLSSKRILTKYEQLPEDFVAEEGLPFRLKPLSANEARTIFGSKINAQVANHILRVLHGQRVAGILEDPAARSTVNKYERSAVQLGLQWLRKHVPVNEIENAGQRAEDELRAMEADIVADSERIGLYKPNSGGAWESREEKSVLVELKEANRKKRLEEEAREKSQAEEIQQNTGTLQTTTPKSRVVLRKLDPYNNPLYLKYKDSANILPNGIPEMTSFQRLWPSTLMVIATFTGCYLLTQLYVPPKASARIFPDMPPSAATAITIIAINAAILVAWRFPPLYRLFNTYFITISAAPRALSLLGNTFSHQSVSHFACNMALLWVVGTRLHDEIGRANFLALYLSAGVFGSYVSLVWFVLRKSFISASLGASGALCGMMGTYLTLDSGAKITFFGFPPENWPALTCLGFLGFSIFIELLGMKRSLKTGMQRLDHTAHLGGYAVGIPFCEMLKRKRRRLVEEEEERRRNLGFVGRMREGTRPNVPPRVA</sequence>
<dbReference type="OMA" id="PAWRMLN"/>
<evidence type="ECO:0000256" key="3">
    <source>
        <dbReference type="ARBA" id="ARBA00022692"/>
    </source>
</evidence>
<evidence type="ECO:0000313" key="10">
    <source>
        <dbReference type="EMBL" id="EPE33756.1"/>
    </source>
</evidence>
<reference evidence="10 11" key="1">
    <citation type="journal article" date="2013" name="BMC Genomics">
        <title>Genomics-driven discovery of the pneumocandin biosynthetic gene cluster in the fungus Glarea lozoyensis.</title>
        <authorList>
            <person name="Chen L."/>
            <person name="Yue Q."/>
            <person name="Zhang X."/>
            <person name="Xiang M."/>
            <person name="Wang C."/>
            <person name="Li S."/>
            <person name="Che Y."/>
            <person name="Ortiz-Lopez F.J."/>
            <person name="Bills G.F."/>
            <person name="Liu X."/>
            <person name="An Z."/>
        </authorList>
    </citation>
    <scope>NUCLEOTIDE SEQUENCE [LARGE SCALE GENOMIC DNA]</scope>
    <source>
        <strain evidence="11">ATCC 20868 / MF5171</strain>
    </source>
</reference>
<proteinExistence type="inferred from homology"/>
<keyword evidence="4" id="KW-0378">Hydrolase</keyword>
<dbReference type="Pfam" id="PF01694">
    <property type="entry name" value="Rhomboid"/>
    <property type="match status" value="1"/>
</dbReference>
<dbReference type="PANTHER" id="PTHR43731">
    <property type="entry name" value="RHOMBOID PROTEASE"/>
    <property type="match status" value="1"/>
</dbReference>
<evidence type="ECO:0000256" key="6">
    <source>
        <dbReference type="ARBA" id="ARBA00023136"/>
    </source>
</evidence>
<keyword evidence="6 8" id="KW-0472">Membrane</keyword>
<dbReference type="PANTHER" id="PTHR43731:SF14">
    <property type="entry name" value="PRESENILIN-ASSOCIATED RHOMBOID-LIKE PROTEIN, MITOCHONDRIAL"/>
    <property type="match status" value="1"/>
</dbReference>
<feature type="compositionally biased region" description="Basic and acidic residues" evidence="7">
    <location>
        <begin position="229"/>
        <end position="241"/>
    </location>
</feature>
<dbReference type="GeneID" id="19465822"/>
<feature type="transmembrane region" description="Helical" evidence="8">
    <location>
        <begin position="334"/>
        <end position="353"/>
    </location>
</feature>
<gene>
    <name evidence="10" type="ORF">GLAREA_06769</name>
</gene>
<evidence type="ECO:0000259" key="9">
    <source>
        <dbReference type="Pfam" id="PF01694"/>
    </source>
</evidence>
<dbReference type="EMBL" id="KE145357">
    <property type="protein sequence ID" value="EPE33756.1"/>
    <property type="molecule type" value="Genomic_DNA"/>
</dbReference>
<feature type="transmembrane region" description="Helical" evidence="8">
    <location>
        <begin position="296"/>
        <end position="314"/>
    </location>
</feature>
<accession>S3DNT8</accession>
<dbReference type="Proteomes" id="UP000016922">
    <property type="component" value="Unassembled WGS sequence"/>
</dbReference>
<dbReference type="InterPro" id="IPR035952">
    <property type="entry name" value="Rhomboid-like_sf"/>
</dbReference>
<feature type="transmembrane region" description="Helical" evidence="8">
    <location>
        <begin position="413"/>
        <end position="433"/>
    </location>
</feature>
<keyword evidence="3 8" id="KW-0812">Transmembrane</keyword>
<dbReference type="InterPro" id="IPR022764">
    <property type="entry name" value="Peptidase_S54_rhomboid_dom"/>
</dbReference>
<feature type="compositionally biased region" description="Polar residues" evidence="7">
    <location>
        <begin position="244"/>
        <end position="256"/>
    </location>
</feature>